<protein>
    <recommendedName>
        <fullName evidence="23">Beta-galactosidase</fullName>
    </recommendedName>
</protein>
<dbReference type="InterPro" id="IPR048912">
    <property type="entry name" value="BetaGal1-like_ABD1"/>
</dbReference>
<dbReference type="InterPro" id="IPR019801">
    <property type="entry name" value="Glyco_hydro_35_CS"/>
</dbReference>
<dbReference type="FunFam" id="3.40.50.300:FF:000275">
    <property type="entry name" value="Putative ras-related protein Rab-2A"/>
    <property type="match status" value="1"/>
</dbReference>
<comment type="caution">
    <text evidence="21">The sequence shown here is derived from an EMBL/GenBank/DDBJ whole genome shotgun (WGS) entry which is preliminary data.</text>
</comment>
<evidence type="ECO:0000256" key="13">
    <source>
        <dbReference type="ARBA" id="ARBA00023289"/>
    </source>
</evidence>
<dbReference type="PRINTS" id="PR00449">
    <property type="entry name" value="RASTRNSFRMNG"/>
</dbReference>
<dbReference type="SUPFAM" id="SSF49785">
    <property type="entry name" value="Galactose-binding domain-like"/>
    <property type="match status" value="1"/>
</dbReference>
<dbReference type="SMART" id="SM00174">
    <property type="entry name" value="RHO"/>
    <property type="match status" value="1"/>
</dbReference>
<keyword evidence="4" id="KW-0813">Transport</keyword>
<evidence type="ECO:0000256" key="6">
    <source>
        <dbReference type="ARBA" id="ARBA00022801"/>
    </source>
</evidence>
<dbReference type="GO" id="GO:0015031">
    <property type="term" value="P:protein transport"/>
    <property type="evidence" value="ECO:0007669"/>
    <property type="project" value="UniProtKB-KW"/>
</dbReference>
<dbReference type="InterPro" id="IPR001944">
    <property type="entry name" value="Glycoside_Hdrlase_35"/>
</dbReference>
<feature type="domain" description="Beta-galactosidase galactose-binding" evidence="20">
    <location>
        <begin position="476"/>
        <end position="536"/>
    </location>
</feature>
<dbReference type="Pfam" id="PF00071">
    <property type="entry name" value="Ras"/>
    <property type="match status" value="1"/>
</dbReference>
<evidence type="ECO:0000259" key="20">
    <source>
        <dbReference type="Pfam" id="PF21467"/>
    </source>
</evidence>
<evidence type="ECO:0000256" key="15">
    <source>
        <dbReference type="ARBA" id="ARBA00037868"/>
    </source>
</evidence>
<dbReference type="PROSITE" id="PS51420">
    <property type="entry name" value="RHO"/>
    <property type="match status" value="1"/>
</dbReference>
<dbReference type="CDD" id="cd01866">
    <property type="entry name" value="Rab2"/>
    <property type="match status" value="1"/>
</dbReference>
<feature type="compositionally biased region" description="Gly residues" evidence="17">
    <location>
        <begin position="749"/>
        <end position="761"/>
    </location>
</feature>
<dbReference type="Gene3D" id="3.20.20.80">
    <property type="entry name" value="Glycosidases"/>
    <property type="match status" value="1"/>
</dbReference>
<evidence type="ECO:0000256" key="17">
    <source>
        <dbReference type="SAM" id="MobiDB-lite"/>
    </source>
</evidence>
<dbReference type="GO" id="GO:0005525">
    <property type="term" value="F:GTP binding"/>
    <property type="evidence" value="ECO:0007669"/>
    <property type="project" value="UniProtKB-KW"/>
</dbReference>
<dbReference type="InterPro" id="IPR001806">
    <property type="entry name" value="Small_GTPase"/>
</dbReference>
<keyword evidence="8" id="KW-0653">Protein transport</keyword>
<evidence type="ECO:0000256" key="16">
    <source>
        <dbReference type="RuleBase" id="RU003679"/>
    </source>
</evidence>
<dbReference type="GO" id="GO:0005975">
    <property type="term" value="P:carbohydrate metabolic process"/>
    <property type="evidence" value="ECO:0007669"/>
    <property type="project" value="InterPro"/>
</dbReference>
<proteinExistence type="inferred from homology"/>
<dbReference type="InterPro" id="IPR005225">
    <property type="entry name" value="Small_GTP-bd"/>
</dbReference>
<accession>A0A8B6G6H2</accession>
<evidence type="ECO:0000259" key="18">
    <source>
        <dbReference type="Pfam" id="PF01301"/>
    </source>
</evidence>
<keyword evidence="5" id="KW-0547">Nucleotide-binding</keyword>
<dbReference type="Gene3D" id="3.40.50.300">
    <property type="entry name" value="P-loop containing nucleotide triphosphate hydrolases"/>
    <property type="match status" value="1"/>
</dbReference>
<sequence>YVPWNLHEDRPGNYYFAQHLDIEKFLRKANDLGLYVIFRPGPYICSEWEFGGLPGWLLKDPDMVIRSNYKPYQDAVDRWFGALIPKIKDFQRSKGGPIIAVQVENEFGHYSDEIDHLLFIKKVLQKYGIQEMLLTSDNGRRQSLFYNQALPTVNFQNFQNGKTDFERIKAQSKDFPLMVMEFWSGWFDHWGEEHHGRPENFILSNFEEILKSGASVSIYMFHGGTNFGFMAGANNADSPQYGADVSSYDYGAPISESGDTTPLYHGMRDLITKYTSVKPGPVPPNREKAAYGNVEMLNFMSWTDMLDVMKTVTKDINTYKKPLPMEYLTMMESREGYGQNYGYIVYRRTVQMFTKLEVKGTMKDRMQVVISGGRDNKVLDWKSNYDYTMDVSSHSLREGINYTLDIIVENLGRANYANKGSKVLNKERKGITGEILLDDKPVENWTVYPLTFNRNFIHKIYTNDKYFPLSSLTKPPCLFRTNLKIEGPVPKDTFLQMEGWGKGIVFVNEHHLGRYWSIGPQKTLFVPAPYLKAGYNSIIVFEEEKSSSTKCCCDIELGLLPGDTGVGKSCLLLQFTDKRFQPVHDLTIGVEFGARMITIDGKQIKLQIWDTAGQESFRSITRSYYRGAAGALLVYDITRRDTFNHLTTWLEDARQHSNSNMVIMLIGNKSDLEARRDVKKEEGEAFAREHGLIFMETSAKTAANVEEAFINTAKEIYQKIQDGVFDINNEANGIKIGPQHSPNNPNMPSGGGGANQGGGCC</sequence>
<name>A0A8B6G6H2_MYTGA</name>
<keyword evidence="12" id="KW-0449">Lipoprotein</keyword>
<dbReference type="SUPFAM" id="SSF52540">
    <property type="entry name" value="P-loop containing nucleoside triphosphate hydrolases"/>
    <property type="match status" value="1"/>
</dbReference>
<dbReference type="SMART" id="SM00175">
    <property type="entry name" value="RAB"/>
    <property type="match status" value="1"/>
</dbReference>
<dbReference type="GO" id="GO:0003924">
    <property type="term" value="F:GTPase activity"/>
    <property type="evidence" value="ECO:0007669"/>
    <property type="project" value="InterPro"/>
</dbReference>
<keyword evidence="22" id="KW-1185">Reference proteome</keyword>
<dbReference type="Proteomes" id="UP000596742">
    <property type="component" value="Unassembled WGS sequence"/>
</dbReference>
<evidence type="ECO:0000256" key="7">
    <source>
        <dbReference type="ARBA" id="ARBA00022892"/>
    </source>
</evidence>
<dbReference type="Gene3D" id="2.60.120.260">
    <property type="entry name" value="Galactose-binding domain-like"/>
    <property type="match status" value="2"/>
</dbReference>
<dbReference type="InterPro" id="IPR048913">
    <property type="entry name" value="BetaGal_gal-bd"/>
</dbReference>
<feature type="domain" description="Beta-galactosidase 1-like first all-beta" evidence="19">
    <location>
        <begin position="338"/>
        <end position="450"/>
    </location>
</feature>
<keyword evidence="9" id="KW-0333">Golgi apparatus</keyword>
<evidence type="ECO:0000256" key="5">
    <source>
        <dbReference type="ARBA" id="ARBA00022741"/>
    </source>
</evidence>
<comment type="similarity">
    <text evidence="2">Belongs to the small GTPase superfamily. Rab family.</text>
</comment>
<evidence type="ECO:0000256" key="14">
    <source>
        <dbReference type="ARBA" id="ARBA00023295"/>
    </source>
</evidence>
<dbReference type="NCBIfam" id="TIGR00231">
    <property type="entry name" value="small_GTP"/>
    <property type="match status" value="1"/>
</dbReference>
<keyword evidence="10" id="KW-0342">GTP-binding</keyword>
<dbReference type="GO" id="GO:0016192">
    <property type="term" value="P:vesicle-mediated transport"/>
    <property type="evidence" value="ECO:0007669"/>
    <property type="project" value="UniProtKB-KW"/>
</dbReference>
<dbReference type="SMART" id="SM00176">
    <property type="entry name" value="RAN"/>
    <property type="match status" value="1"/>
</dbReference>
<evidence type="ECO:0000256" key="11">
    <source>
        <dbReference type="ARBA" id="ARBA00023136"/>
    </source>
</evidence>
<dbReference type="OrthoDB" id="1657402at2759"/>
<dbReference type="InterPro" id="IPR008979">
    <property type="entry name" value="Galactose-bd-like_sf"/>
</dbReference>
<dbReference type="GO" id="GO:0005794">
    <property type="term" value="C:Golgi apparatus"/>
    <property type="evidence" value="ECO:0007669"/>
    <property type="project" value="UniProtKB-SubCell"/>
</dbReference>
<keyword evidence="14" id="KW-0326">Glycosidase</keyword>
<dbReference type="SMART" id="SM00173">
    <property type="entry name" value="RAS"/>
    <property type="match status" value="1"/>
</dbReference>
<evidence type="ECO:0000256" key="4">
    <source>
        <dbReference type="ARBA" id="ARBA00022448"/>
    </source>
</evidence>
<evidence type="ECO:0000256" key="8">
    <source>
        <dbReference type="ARBA" id="ARBA00022927"/>
    </source>
</evidence>
<evidence type="ECO:0008006" key="23">
    <source>
        <dbReference type="Google" id="ProtNLM"/>
    </source>
</evidence>
<dbReference type="SUPFAM" id="SSF51445">
    <property type="entry name" value="(Trans)glycosidases"/>
    <property type="match status" value="1"/>
</dbReference>
<dbReference type="GO" id="GO:0004553">
    <property type="term" value="F:hydrolase activity, hydrolyzing O-glycosyl compounds"/>
    <property type="evidence" value="ECO:0007669"/>
    <property type="project" value="InterPro"/>
</dbReference>
<dbReference type="InterPro" id="IPR027417">
    <property type="entry name" value="P-loop_NTPase"/>
</dbReference>
<evidence type="ECO:0000256" key="12">
    <source>
        <dbReference type="ARBA" id="ARBA00023288"/>
    </source>
</evidence>
<comment type="similarity">
    <text evidence="3 16">Belongs to the glycosyl hydrolase 35 family.</text>
</comment>
<feature type="domain" description="Glycoside hydrolase 35 catalytic" evidence="18">
    <location>
        <begin position="1"/>
        <end position="273"/>
    </location>
</feature>
<dbReference type="EMBL" id="UYJE01007940">
    <property type="protein sequence ID" value="VDI59418.1"/>
    <property type="molecule type" value="Genomic_DNA"/>
</dbReference>
<dbReference type="Pfam" id="PF21317">
    <property type="entry name" value="BetaGal_ABD_1"/>
    <property type="match status" value="1"/>
</dbReference>
<gene>
    <name evidence="21" type="ORF">MGAL_10B090828</name>
</gene>
<evidence type="ECO:0000313" key="21">
    <source>
        <dbReference type="EMBL" id="VDI59418.1"/>
    </source>
</evidence>
<dbReference type="InterPro" id="IPR031330">
    <property type="entry name" value="Gly_Hdrlase_35_cat"/>
</dbReference>
<keyword evidence="13" id="KW-0636">Prenylation</keyword>
<feature type="region of interest" description="Disordered" evidence="17">
    <location>
        <begin position="736"/>
        <end position="761"/>
    </location>
</feature>
<evidence type="ECO:0000256" key="2">
    <source>
        <dbReference type="ARBA" id="ARBA00006270"/>
    </source>
</evidence>
<evidence type="ECO:0000256" key="3">
    <source>
        <dbReference type="ARBA" id="ARBA00009809"/>
    </source>
</evidence>
<evidence type="ECO:0000256" key="10">
    <source>
        <dbReference type="ARBA" id="ARBA00023134"/>
    </source>
</evidence>
<dbReference type="InterPro" id="IPR017853">
    <property type="entry name" value="GH"/>
</dbReference>
<organism evidence="21 22">
    <name type="scientific">Mytilus galloprovincialis</name>
    <name type="common">Mediterranean mussel</name>
    <dbReference type="NCBI Taxonomy" id="29158"/>
    <lineage>
        <taxon>Eukaryota</taxon>
        <taxon>Metazoa</taxon>
        <taxon>Spiralia</taxon>
        <taxon>Lophotrochozoa</taxon>
        <taxon>Mollusca</taxon>
        <taxon>Bivalvia</taxon>
        <taxon>Autobranchia</taxon>
        <taxon>Pteriomorphia</taxon>
        <taxon>Mytilida</taxon>
        <taxon>Mytiloidea</taxon>
        <taxon>Mytilidae</taxon>
        <taxon>Mytilinae</taxon>
        <taxon>Mytilus</taxon>
    </lineage>
</organism>
<dbReference type="PANTHER" id="PTHR23421">
    <property type="entry name" value="BETA-GALACTOSIDASE RELATED"/>
    <property type="match status" value="1"/>
</dbReference>
<keyword evidence="7" id="KW-0931">ER-Golgi transport</keyword>
<dbReference type="Pfam" id="PF01301">
    <property type="entry name" value="Glyco_hydro_35"/>
    <property type="match status" value="1"/>
</dbReference>
<evidence type="ECO:0000259" key="19">
    <source>
        <dbReference type="Pfam" id="PF21317"/>
    </source>
</evidence>
<dbReference type="PROSITE" id="PS51421">
    <property type="entry name" value="RAS"/>
    <property type="match status" value="1"/>
</dbReference>
<keyword evidence="6" id="KW-0378">Hydrolase</keyword>
<evidence type="ECO:0000256" key="9">
    <source>
        <dbReference type="ARBA" id="ARBA00023034"/>
    </source>
</evidence>
<feature type="non-terminal residue" evidence="21">
    <location>
        <position position="761"/>
    </location>
</feature>
<dbReference type="AlphaFoldDB" id="A0A8B6G6H2"/>
<dbReference type="Pfam" id="PF21467">
    <property type="entry name" value="BetaGal_gal-bd"/>
    <property type="match status" value="1"/>
</dbReference>
<reference evidence="21" key="1">
    <citation type="submission" date="2018-11" db="EMBL/GenBank/DDBJ databases">
        <authorList>
            <person name="Alioto T."/>
            <person name="Alioto T."/>
        </authorList>
    </citation>
    <scope>NUCLEOTIDE SEQUENCE</scope>
</reference>
<dbReference type="PROSITE" id="PS51419">
    <property type="entry name" value="RAB"/>
    <property type="match status" value="1"/>
</dbReference>
<evidence type="ECO:0000313" key="22">
    <source>
        <dbReference type="Proteomes" id="UP000596742"/>
    </source>
</evidence>
<comment type="subcellular location">
    <subcellularLocation>
        <location evidence="15">Endomembrane system</location>
        <topology evidence="15">Lipid-anchor</topology>
    </subcellularLocation>
    <subcellularLocation>
        <location evidence="1">Golgi apparatus</location>
    </subcellularLocation>
</comment>
<keyword evidence="11" id="KW-0472">Membrane</keyword>
<evidence type="ECO:0000256" key="1">
    <source>
        <dbReference type="ARBA" id="ARBA00004555"/>
    </source>
</evidence>
<dbReference type="PROSITE" id="PS01182">
    <property type="entry name" value="GLYCOSYL_HYDROL_F35"/>
    <property type="match status" value="1"/>
</dbReference>